<dbReference type="NCBIfam" id="TIGR02179">
    <property type="entry name" value="PorD_KorD"/>
    <property type="match status" value="1"/>
</dbReference>
<dbReference type="Pfam" id="PF14697">
    <property type="entry name" value="Fer4_21"/>
    <property type="match status" value="1"/>
</dbReference>
<feature type="domain" description="4Fe-4S ferredoxin-type" evidence="8">
    <location>
        <begin position="32"/>
        <end position="61"/>
    </location>
</feature>
<keyword evidence="6" id="KW-0408">Iron</keyword>
<evidence type="ECO:0000313" key="10">
    <source>
        <dbReference type="Proteomes" id="UP000244093"/>
    </source>
</evidence>
<dbReference type="InterPro" id="IPR011898">
    <property type="entry name" value="PorD_KorD"/>
</dbReference>
<dbReference type="PROSITE" id="PS51379">
    <property type="entry name" value="4FE4S_FER_2"/>
    <property type="match status" value="2"/>
</dbReference>
<dbReference type="Gene3D" id="3.30.70.20">
    <property type="match status" value="1"/>
</dbReference>
<gene>
    <name evidence="9" type="ORF">B7O98_05270</name>
</gene>
<keyword evidence="4" id="KW-0677">Repeat</keyword>
<keyword evidence="3" id="KW-0479">Metal-binding</keyword>
<comment type="caution">
    <text evidence="9">The sequence shown here is derived from an EMBL/GenBank/DDBJ whole genome shotgun (WGS) entry which is preliminary data.</text>
</comment>
<comment type="cofactor">
    <cofactor evidence="1">
        <name>[4Fe-4S] cluster</name>
        <dbReference type="ChEBI" id="CHEBI:49883"/>
    </cofactor>
</comment>
<keyword evidence="7" id="KW-0411">Iron-sulfur</keyword>
<name>A0A2R7Y5Q0_9CREN</name>
<protein>
    <submittedName>
        <fullName evidence="9">Ferredoxin</fullName>
    </submittedName>
</protein>
<dbReference type="GO" id="GO:0051539">
    <property type="term" value="F:4 iron, 4 sulfur cluster binding"/>
    <property type="evidence" value="ECO:0007669"/>
    <property type="project" value="UniProtKB-KW"/>
</dbReference>
<reference evidence="9 10" key="1">
    <citation type="journal article" date="2018" name="Syst. Appl. Microbiol.">
        <title>A new symbiotic nanoarchaeote (Candidatus Nanoclepta minutus) and its host (Zestosphaera tikiterensis gen. nov., sp. nov.) from a New Zealand hot spring.</title>
        <authorList>
            <person name="St John E."/>
            <person name="Liu Y."/>
            <person name="Podar M."/>
            <person name="Stott M.B."/>
            <person name="Meneghin J."/>
            <person name="Chen Z."/>
            <person name="Lagutin K."/>
            <person name="Mitchell K."/>
            <person name="Reysenbach A.L."/>
        </authorList>
    </citation>
    <scope>NUCLEOTIDE SEQUENCE [LARGE SCALE GENOMIC DNA]</scope>
    <source>
        <strain evidence="9">NZ3</strain>
    </source>
</reference>
<dbReference type="AlphaFoldDB" id="A0A2R7Y5Q0"/>
<evidence type="ECO:0000256" key="2">
    <source>
        <dbReference type="ARBA" id="ARBA00022485"/>
    </source>
</evidence>
<dbReference type="GO" id="GO:0046872">
    <property type="term" value="F:metal ion binding"/>
    <property type="evidence" value="ECO:0007669"/>
    <property type="project" value="UniProtKB-KW"/>
</dbReference>
<dbReference type="GO" id="GO:0016625">
    <property type="term" value="F:oxidoreductase activity, acting on the aldehyde or oxo group of donors, iron-sulfur protein as acceptor"/>
    <property type="evidence" value="ECO:0007669"/>
    <property type="project" value="InterPro"/>
</dbReference>
<evidence type="ECO:0000256" key="3">
    <source>
        <dbReference type="ARBA" id="ARBA00022723"/>
    </source>
</evidence>
<evidence type="ECO:0000256" key="6">
    <source>
        <dbReference type="ARBA" id="ARBA00023004"/>
    </source>
</evidence>
<accession>A0A2R7Y5Q0</accession>
<dbReference type="InterPro" id="IPR017896">
    <property type="entry name" value="4Fe4S_Fe-S-bd"/>
</dbReference>
<keyword evidence="5" id="KW-0813">Transport</keyword>
<evidence type="ECO:0000313" key="9">
    <source>
        <dbReference type="EMBL" id="PUA32848.1"/>
    </source>
</evidence>
<sequence>MKGWYAVVDEIILPLSRPTVGVAGRTGTWRVNRPVFNSEKCIKCRLCWLYCPDNVIDVNEANPSNFITIDYNYCKGCGVCVDVCPTKALTLVPER</sequence>
<dbReference type="Proteomes" id="UP000244093">
    <property type="component" value="Unassembled WGS sequence"/>
</dbReference>
<evidence type="ECO:0000256" key="4">
    <source>
        <dbReference type="ARBA" id="ARBA00022737"/>
    </source>
</evidence>
<proteinExistence type="predicted"/>
<dbReference type="EMBL" id="NBVN01000003">
    <property type="protein sequence ID" value="PUA32848.1"/>
    <property type="molecule type" value="Genomic_DNA"/>
</dbReference>
<evidence type="ECO:0000256" key="1">
    <source>
        <dbReference type="ARBA" id="ARBA00001966"/>
    </source>
</evidence>
<evidence type="ECO:0000256" key="7">
    <source>
        <dbReference type="ARBA" id="ARBA00023014"/>
    </source>
</evidence>
<feature type="domain" description="4Fe-4S ferredoxin-type" evidence="8">
    <location>
        <begin position="65"/>
        <end position="94"/>
    </location>
</feature>
<dbReference type="SUPFAM" id="SSF54862">
    <property type="entry name" value="4Fe-4S ferredoxins"/>
    <property type="match status" value="1"/>
</dbReference>
<dbReference type="PROSITE" id="PS00198">
    <property type="entry name" value="4FE4S_FER_1"/>
    <property type="match status" value="1"/>
</dbReference>
<dbReference type="PANTHER" id="PTHR43724">
    <property type="entry name" value="PYRUVATE SYNTHASE SUBUNIT PORD"/>
    <property type="match status" value="1"/>
</dbReference>
<keyword evidence="2" id="KW-0004">4Fe-4S</keyword>
<dbReference type="PANTHER" id="PTHR43724:SF1">
    <property type="entry name" value="PYRUVATE SYNTHASE SUBUNIT PORD"/>
    <property type="match status" value="1"/>
</dbReference>
<evidence type="ECO:0000259" key="8">
    <source>
        <dbReference type="PROSITE" id="PS51379"/>
    </source>
</evidence>
<evidence type="ECO:0000256" key="5">
    <source>
        <dbReference type="ARBA" id="ARBA00022982"/>
    </source>
</evidence>
<organism evidence="9 10">
    <name type="scientific">Zestosphaera tikiterensis</name>
    <dbReference type="NCBI Taxonomy" id="1973259"/>
    <lineage>
        <taxon>Archaea</taxon>
        <taxon>Thermoproteota</taxon>
        <taxon>Thermoprotei</taxon>
        <taxon>Desulfurococcales</taxon>
        <taxon>Desulfurococcaceae</taxon>
        <taxon>Zestosphaera</taxon>
    </lineage>
</organism>
<keyword evidence="5" id="KW-0249">Electron transport</keyword>
<dbReference type="InterPro" id="IPR017900">
    <property type="entry name" value="4Fe4S_Fe_S_CS"/>
</dbReference>